<dbReference type="EMBL" id="VSRR010000119">
    <property type="protein sequence ID" value="MPC10470.1"/>
    <property type="molecule type" value="Genomic_DNA"/>
</dbReference>
<keyword evidence="1" id="KW-0472">Membrane</keyword>
<proteinExistence type="predicted"/>
<evidence type="ECO:0000313" key="2">
    <source>
        <dbReference type="EMBL" id="MPC10470.1"/>
    </source>
</evidence>
<keyword evidence="3" id="KW-1185">Reference proteome</keyword>
<dbReference type="Proteomes" id="UP000324222">
    <property type="component" value="Unassembled WGS sequence"/>
</dbReference>
<keyword evidence="1" id="KW-1133">Transmembrane helix</keyword>
<sequence length="69" mass="7691">MSPRRVAYRGAWITAAHSRYCVDITVRCANTMAGWLVWIMLTICSNSSPMTSILCLIRLLTASNKTTLV</sequence>
<organism evidence="2 3">
    <name type="scientific">Portunus trituberculatus</name>
    <name type="common">Swimming crab</name>
    <name type="synonym">Neptunus trituberculatus</name>
    <dbReference type="NCBI Taxonomy" id="210409"/>
    <lineage>
        <taxon>Eukaryota</taxon>
        <taxon>Metazoa</taxon>
        <taxon>Ecdysozoa</taxon>
        <taxon>Arthropoda</taxon>
        <taxon>Crustacea</taxon>
        <taxon>Multicrustacea</taxon>
        <taxon>Malacostraca</taxon>
        <taxon>Eumalacostraca</taxon>
        <taxon>Eucarida</taxon>
        <taxon>Decapoda</taxon>
        <taxon>Pleocyemata</taxon>
        <taxon>Brachyura</taxon>
        <taxon>Eubrachyura</taxon>
        <taxon>Portunoidea</taxon>
        <taxon>Portunidae</taxon>
        <taxon>Portuninae</taxon>
        <taxon>Portunus</taxon>
    </lineage>
</organism>
<gene>
    <name evidence="2" type="ORF">E2C01_003107</name>
</gene>
<name>A0A5B7CM18_PORTR</name>
<accession>A0A5B7CM18</accession>
<dbReference type="AlphaFoldDB" id="A0A5B7CM18"/>
<evidence type="ECO:0000313" key="3">
    <source>
        <dbReference type="Proteomes" id="UP000324222"/>
    </source>
</evidence>
<keyword evidence="1" id="KW-0812">Transmembrane</keyword>
<comment type="caution">
    <text evidence="2">The sequence shown here is derived from an EMBL/GenBank/DDBJ whole genome shotgun (WGS) entry which is preliminary data.</text>
</comment>
<protein>
    <submittedName>
        <fullName evidence="2">Uncharacterized protein</fullName>
    </submittedName>
</protein>
<feature type="transmembrane region" description="Helical" evidence="1">
    <location>
        <begin position="35"/>
        <end position="60"/>
    </location>
</feature>
<evidence type="ECO:0000256" key="1">
    <source>
        <dbReference type="SAM" id="Phobius"/>
    </source>
</evidence>
<reference evidence="2 3" key="1">
    <citation type="submission" date="2019-05" db="EMBL/GenBank/DDBJ databases">
        <title>Another draft genome of Portunus trituberculatus and its Hox gene families provides insights of decapod evolution.</title>
        <authorList>
            <person name="Jeong J.-H."/>
            <person name="Song I."/>
            <person name="Kim S."/>
            <person name="Choi T."/>
            <person name="Kim D."/>
            <person name="Ryu S."/>
            <person name="Kim W."/>
        </authorList>
    </citation>
    <scope>NUCLEOTIDE SEQUENCE [LARGE SCALE GENOMIC DNA]</scope>
    <source>
        <tissue evidence="2">Muscle</tissue>
    </source>
</reference>